<gene>
    <name evidence="2" type="ORF">ENP94_04615</name>
    <name evidence="3" type="ORF">ENS16_05130</name>
</gene>
<comment type="caution">
    <text evidence="2">The sequence shown here is derived from an EMBL/GenBank/DDBJ whole genome shotgun (WGS) entry which is preliminary data.</text>
</comment>
<dbReference type="EMBL" id="DSTU01000007">
    <property type="protein sequence ID" value="HFJ54052.1"/>
    <property type="molecule type" value="Genomic_DNA"/>
</dbReference>
<evidence type="ECO:0008006" key="4">
    <source>
        <dbReference type="Google" id="ProtNLM"/>
    </source>
</evidence>
<evidence type="ECO:0000313" key="2">
    <source>
        <dbReference type="EMBL" id="HEA87278.1"/>
    </source>
</evidence>
<proteinExistence type="predicted"/>
<dbReference type="AlphaFoldDB" id="A0A7C1NE70"/>
<protein>
    <recommendedName>
        <fullName evidence="4">PepSY domain-containing protein</fullName>
    </recommendedName>
</protein>
<organism evidence="2">
    <name type="scientific">candidate division WOR-3 bacterium</name>
    <dbReference type="NCBI Taxonomy" id="2052148"/>
    <lineage>
        <taxon>Bacteria</taxon>
        <taxon>Bacteria division WOR-3</taxon>
    </lineage>
</organism>
<reference evidence="2" key="1">
    <citation type="journal article" date="2020" name="mSystems">
        <title>Genome- and Community-Level Interaction Insights into Carbon Utilization and Element Cycling Functions of Hydrothermarchaeota in Hydrothermal Sediment.</title>
        <authorList>
            <person name="Zhou Z."/>
            <person name="Liu Y."/>
            <person name="Xu W."/>
            <person name="Pan J."/>
            <person name="Luo Z.H."/>
            <person name="Li M."/>
        </authorList>
    </citation>
    <scope>NUCLEOTIDE SEQUENCE [LARGE SCALE GENOMIC DNA]</scope>
    <source>
        <strain evidence="2">SpSt-265</strain>
        <strain evidence="3">SpSt-465</strain>
    </source>
</reference>
<sequence length="84" mass="9555">MKRLRQLHVVTGMIFAPLLAITGITGVLILIFDRFWELLPVHSWFRWGGICIGLGLILLIITGAAIRIKGVIDSRKRKFPRGRF</sequence>
<feature type="transmembrane region" description="Helical" evidence="1">
    <location>
        <begin position="7"/>
        <end position="32"/>
    </location>
</feature>
<keyword evidence="1" id="KW-0812">Transmembrane</keyword>
<keyword evidence="1" id="KW-0472">Membrane</keyword>
<evidence type="ECO:0000256" key="1">
    <source>
        <dbReference type="SAM" id="Phobius"/>
    </source>
</evidence>
<accession>A0A7C1NE70</accession>
<keyword evidence="1" id="KW-1133">Transmembrane helix</keyword>
<evidence type="ECO:0000313" key="3">
    <source>
        <dbReference type="EMBL" id="HFJ54052.1"/>
    </source>
</evidence>
<feature type="transmembrane region" description="Helical" evidence="1">
    <location>
        <begin position="44"/>
        <end position="68"/>
    </location>
</feature>
<dbReference type="EMBL" id="DSLG01000004">
    <property type="protein sequence ID" value="HEA87278.1"/>
    <property type="molecule type" value="Genomic_DNA"/>
</dbReference>
<name>A0A7C1NE70_UNCW3</name>